<keyword evidence="3" id="KW-1185">Reference proteome</keyword>
<dbReference type="AlphaFoldDB" id="A0A2P4EWF5"/>
<sequence>MTARVYQWRTGNRFELLIDGDNFFPRILAALDQAIERIDIELYLVDSGRSTRQWLDVLQRVCQRGVRVRCLLDAIGTDGLSRSERRELEQMGVELQFYNPSSLLSGHRLFHRDHRKLFIIDDRLAYVGGTGITDPFCQLDPETGRTPWHEQMLEVEGPVVEDWADLFERMWQQGGQRENRGLSAVRRVHVPPVPDGGAGHGRVSYIGAREQKEVVVSLLAALRRAEQRVWLATPYFLPSWRIRRALARAAKRGVDVRLLLCGMTIDHPPVRYAGQRFYTRLLKAGVRIYEYQPRFTHLKTALVDDWVSLGSCNFDHWTLHWNLEANQQAVDPDLVQAVAESFEQDFAESDLWTLAGWRQLALWHRFKIRFWGQINRSVMWLFGIPR</sequence>
<protein>
    <submittedName>
        <fullName evidence="2">Cardiolipin synthase B</fullName>
    </submittedName>
</protein>
<dbReference type="PROSITE" id="PS50035">
    <property type="entry name" value="PLD"/>
    <property type="match status" value="1"/>
</dbReference>
<evidence type="ECO:0000259" key="1">
    <source>
        <dbReference type="PROSITE" id="PS50035"/>
    </source>
</evidence>
<dbReference type="InterPro" id="IPR025202">
    <property type="entry name" value="PLD-like_dom"/>
</dbReference>
<feature type="domain" description="PLD phosphodiesterase" evidence="1">
    <location>
        <begin position="109"/>
        <end position="136"/>
    </location>
</feature>
<accession>A0A2P4EWF5</accession>
<dbReference type="Pfam" id="PF13091">
    <property type="entry name" value="PLDc_2"/>
    <property type="match status" value="2"/>
</dbReference>
<dbReference type="Gene3D" id="3.30.870.10">
    <property type="entry name" value="Endonuclease Chain A"/>
    <property type="match status" value="2"/>
</dbReference>
<evidence type="ECO:0000313" key="2">
    <source>
        <dbReference type="EMBL" id="POB04278.1"/>
    </source>
</evidence>
<dbReference type="Proteomes" id="UP000243451">
    <property type="component" value="Unassembled WGS sequence"/>
</dbReference>
<dbReference type="PANTHER" id="PTHR21248">
    <property type="entry name" value="CARDIOLIPIN SYNTHASE"/>
    <property type="match status" value="1"/>
</dbReference>
<evidence type="ECO:0000313" key="3">
    <source>
        <dbReference type="Proteomes" id="UP000243451"/>
    </source>
</evidence>
<dbReference type="PANTHER" id="PTHR21248:SF23">
    <property type="entry name" value="CARDIOLIPIN SYNTHASE B"/>
    <property type="match status" value="1"/>
</dbReference>
<organism evidence="2 3">
    <name type="scientific">Halopseudomonas oceani</name>
    <dbReference type="NCBI Taxonomy" id="1708783"/>
    <lineage>
        <taxon>Bacteria</taxon>
        <taxon>Pseudomonadati</taxon>
        <taxon>Pseudomonadota</taxon>
        <taxon>Gammaproteobacteria</taxon>
        <taxon>Pseudomonadales</taxon>
        <taxon>Pseudomonadaceae</taxon>
        <taxon>Halopseudomonas</taxon>
    </lineage>
</organism>
<reference evidence="2 3" key="1">
    <citation type="submission" date="2018-01" db="EMBL/GenBank/DDBJ databases">
        <title>Draft genome of the type strain Pseudomonas oceani DSM 100277 isolated from the deep water in Okinawa trough, northwestern Pacific Ocean.</title>
        <authorList>
            <person name="Gomila M."/>
            <person name="Mulet M."/>
            <person name="Garcia-Valdes E."/>
            <person name="Lalucat J."/>
        </authorList>
    </citation>
    <scope>NUCLEOTIDE SEQUENCE [LARGE SCALE GENOMIC DNA]</scope>
    <source>
        <strain evidence="2 3">DSM 100277</strain>
    </source>
</reference>
<dbReference type="OrthoDB" id="9762009at2"/>
<dbReference type="SMART" id="SM00155">
    <property type="entry name" value="PLDc"/>
    <property type="match status" value="2"/>
</dbReference>
<dbReference type="RefSeq" id="WP_104737879.1">
    <property type="nucleotide sequence ID" value="NZ_BMHR01000001.1"/>
</dbReference>
<dbReference type="InterPro" id="IPR001736">
    <property type="entry name" value="PLipase_D/transphosphatidylase"/>
</dbReference>
<name>A0A2P4EWF5_9GAMM</name>
<dbReference type="GO" id="GO:0008808">
    <property type="term" value="F:cardiolipin synthase activity"/>
    <property type="evidence" value="ECO:0007669"/>
    <property type="project" value="TreeGrafter"/>
</dbReference>
<dbReference type="GO" id="GO:0032049">
    <property type="term" value="P:cardiolipin biosynthetic process"/>
    <property type="evidence" value="ECO:0007669"/>
    <property type="project" value="UniProtKB-ARBA"/>
</dbReference>
<dbReference type="CDD" id="cd09110">
    <property type="entry name" value="PLDc_CLS_1"/>
    <property type="match status" value="1"/>
</dbReference>
<dbReference type="CDD" id="cd09159">
    <property type="entry name" value="PLDc_ybhO_like_2"/>
    <property type="match status" value="1"/>
</dbReference>
<dbReference type="GO" id="GO:0016020">
    <property type="term" value="C:membrane"/>
    <property type="evidence" value="ECO:0007669"/>
    <property type="project" value="TreeGrafter"/>
</dbReference>
<proteinExistence type="predicted"/>
<dbReference type="SUPFAM" id="SSF56024">
    <property type="entry name" value="Phospholipase D/nuclease"/>
    <property type="match status" value="2"/>
</dbReference>
<dbReference type="EMBL" id="PPSK01000005">
    <property type="protein sequence ID" value="POB04278.1"/>
    <property type="molecule type" value="Genomic_DNA"/>
</dbReference>
<comment type="caution">
    <text evidence="2">The sequence shown here is derived from an EMBL/GenBank/DDBJ whole genome shotgun (WGS) entry which is preliminary data.</text>
</comment>
<gene>
    <name evidence="2" type="ORF">C1949_07610</name>
</gene>